<proteinExistence type="inferred from homology"/>
<dbReference type="InterPro" id="IPR026992">
    <property type="entry name" value="DIOX_N"/>
</dbReference>
<dbReference type="Gene3D" id="2.60.120.330">
    <property type="entry name" value="B-lactam Antibiotic, Isopenicillin N Synthase, Chain"/>
    <property type="match status" value="1"/>
</dbReference>
<comment type="similarity">
    <text evidence="3">Belongs to the iron/ascorbate-dependent oxidoreductase family.</text>
</comment>
<gene>
    <name evidence="5" type="ORF">LTRI10_LOCUS28090</name>
</gene>
<dbReference type="AlphaFoldDB" id="A0AAV2EM91"/>
<feature type="domain" description="Fe2OG dioxygenase" evidence="4">
    <location>
        <begin position="184"/>
        <end position="283"/>
    </location>
</feature>
<name>A0AAV2EM91_9ROSI</name>
<dbReference type="EMBL" id="OZ034818">
    <property type="protein sequence ID" value="CAL1387086.1"/>
    <property type="molecule type" value="Genomic_DNA"/>
</dbReference>
<evidence type="ECO:0000256" key="2">
    <source>
        <dbReference type="ARBA" id="ARBA00023004"/>
    </source>
</evidence>
<evidence type="ECO:0000313" key="5">
    <source>
        <dbReference type="EMBL" id="CAL1387086.1"/>
    </source>
</evidence>
<dbReference type="InterPro" id="IPR027443">
    <property type="entry name" value="IPNS-like_sf"/>
</dbReference>
<dbReference type="InterPro" id="IPR005123">
    <property type="entry name" value="Oxoglu/Fe-dep_dioxygenase_dom"/>
</dbReference>
<dbReference type="InterPro" id="IPR050231">
    <property type="entry name" value="Iron_ascorbate_oxido_reductase"/>
</dbReference>
<keyword evidence="6" id="KW-1185">Reference proteome</keyword>
<dbReference type="GO" id="GO:0016491">
    <property type="term" value="F:oxidoreductase activity"/>
    <property type="evidence" value="ECO:0007669"/>
    <property type="project" value="UniProtKB-KW"/>
</dbReference>
<sequence>MAHHAADQNQDHDFELIDLSPFFATPGAGGDLAVAKEKEAAIRRIREACSDSGMFLIVNHGIPVEALDETLAVAREFFAGPDEEKLKWSPRPPEPGAASTLPMGYVNQAAVESARNNSEVFRMGPTGSGPGSTVYPTNPTRFREIMERTFGYFVKTVAPLIETLINDALGLPPDLLHQYNSERQWDILLAYHYFKATENKKVGSFPHKDPNLFTVVLQDDVGGLEFLRGDGRWIPVSPVPHSLVLNIGDVIEVLSNGEFKSVAHRVVSSREKDRYSLAFGYQIGGKKWVEPFAELTGQSSKAMNKFKGFHYNELLQLLGEMYKPNLDPNDAFAVMEVINHYALPD</sequence>
<dbReference type="SUPFAM" id="SSF51197">
    <property type="entry name" value="Clavaminate synthase-like"/>
    <property type="match status" value="1"/>
</dbReference>
<dbReference type="Proteomes" id="UP001497516">
    <property type="component" value="Chromosome 5"/>
</dbReference>
<keyword evidence="3" id="KW-0560">Oxidoreductase</keyword>
<dbReference type="InterPro" id="IPR044861">
    <property type="entry name" value="IPNS-like_FE2OG_OXY"/>
</dbReference>
<dbReference type="PROSITE" id="PS51471">
    <property type="entry name" value="FE2OG_OXY"/>
    <property type="match status" value="1"/>
</dbReference>
<evidence type="ECO:0000256" key="1">
    <source>
        <dbReference type="ARBA" id="ARBA00022723"/>
    </source>
</evidence>
<dbReference type="GO" id="GO:0046872">
    <property type="term" value="F:metal ion binding"/>
    <property type="evidence" value="ECO:0007669"/>
    <property type="project" value="UniProtKB-KW"/>
</dbReference>
<protein>
    <recommendedName>
        <fullName evidence="4">Fe2OG dioxygenase domain-containing protein</fullName>
    </recommendedName>
</protein>
<organism evidence="5 6">
    <name type="scientific">Linum trigynum</name>
    <dbReference type="NCBI Taxonomy" id="586398"/>
    <lineage>
        <taxon>Eukaryota</taxon>
        <taxon>Viridiplantae</taxon>
        <taxon>Streptophyta</taxon>
        <taxon>Embryophyta</taxon>
        <taxon>Tracheophyta</taxon>
        <taxon>Spermatophyta</taxon>
        <taxon>Magnoliopsida</taxon>
        <taxon>eudicotyledons</taxon>
        <taxon>Gunneridae</taxon>
        <taxon>Pentapetalae</taxon>
        <taxon>rosids</taxon>
        <taxon>fabids</taxon>
        <taxon>Malpighiales</taxon>
        <taxon>Linaceae</taxon>
        <taxon>Linum</taxon>
    </lineage>
</organism>
<dbReference type="Pfam" id="PF03171">
    <property type="entry name" value="2OG-FeII_Oxy"/>
    <property type="match status" value="1"/>
</dbReference>
<evidence type="ECO:0000256" key="3">
    <source>
        <dbReference type="RuleBase" id="RU003682"/>
    </source>
</evidence>
<evidence type="ECO:0000259" key="4">
    <source>
        <dbReference type="PROSITE" id="PS51471"/>
    </source>
</evidence>
<reference evidence="5 6" key="1">
    <citation type="submission" date="2024-04" db="EMBL/GenBank/DDBJ databases">
        <authorList>
            <person name="Fracassetti M."/>
        </authorList>
    </citation>
    <scope>NUCLEOTIDE SEQUENCE [LARGE SCALE GENOMIC DNA]</scope>
</reference>
<evidence type="ECO:0000313" key="6">
    <source>
        <dbReference type="Proteomes" id="UP001497516"/>
    </source>
</evidence>
<dbReference type="Pfam" id="PF14226">
    <property type="entry name" value="DIOX_N"/>
    <property type="match status" value="1"/>
</dbReference>
<accession>A0AAV2EM91</accession>
<dbReference type="PANTHER" id="PTHR47990">
    <property type="entry name" value="2-OXOGLUTARATE (2OG) AND FE(II)-DEPENDENT OXYGENASE SUPERFAMILY PROTEIN-RELATED"/>
    <property type="match status" value="1"/>
</dbReference>
<keyword evidence="2 3" id="KW-0408">Iron</keyword>
<keyword evidence="1 3" id="KW-0479">Metal-binding</keyword>